<proteinExistence type="predicted"/>
<keyword evidence="2" id="KW-1185">Reference proteome</keyword>
<gene>
    <name evidence="1" type="ORF">DSO57_1007638</name>
</gene>
<evidence type="ECO:0000313" key="2">
    <source>
        <dbReference type="Proteomes" id="UP001165960"/>
    </source>
</evidence>
<dbReference type="EMBL" id="QTSX02004993">
    <property type="protein sequence ID" value="KAJ9062728.1"/>
    <property type="molecule type" value="Genomic_DNA"/>
</dbReference>
<sequence>MKSFIALVVLASIAFECESKGIRFPLRRFPKYFLSPRQFLSTLPTAQQHLKAHHSLEIPKAPLLVEHRKRRKQPQPVFEIQPRNQRAKIYQYEDDEIPTGDDSPDEEAEAEDKPESPIEDVVAGAKKDGAESTEDSSDMEREYSGLD</sequence>
<comment type="caution">
    <text evidence="1">The sequence shown here is derived from an EMBL/GenBank/DDBJ whole genome shotgun (WGS) entry which is preliminary data.</text>
</comment>
<reference evidence="1" key="1">
    <citation type="submission" date="2022-04" db="EMBL/GenBank/DDBJ databases">
        <title>Genome of the entomopathogenic fungus Entomophthora muscae.</title>
        <authorList>
            <person name="Elya C."/>
            <person name="Lovett B.R."/>
            <person name="Lee E."/>
            <person name="Macias A.M."/>
            <person name="Hajek A.E."/>
            <person name="De Bivort B.L."/>
            <person name="Kasson M.T."/>
            <person name="De Fine Licht H.H."/>
            <person name="Stajich J.E."/>
        </authorList>
    </citation>
    <scope>NUCLEOTIDE SEQUENCE</scope>
    <source>
        <strain evidence="1">Berkeley</strain>
    </source>
</reference>
<accession>A0ACC2SKB2</accession>
<dbReference type="Proteomes" id="UP001165960">
    <property type="component" value="Unassembled WGS sequence"/>
</dbReference>
<organism evidence="1 2">
    <name type="scientific">Entomophthora muscae</name>
    <dbReference type="NCBI Taxonomy" id="34485"/>
    <lineage>
        <taxon>Eukaryota</taxon>
        <taxon>Fungi</taxon>
        <taxon>Fungi incertae sedis</taxon>
        <taxon>Zoopagomycota</taxon>
        <taxon>Entomophthoromycotina</taxon>
        <taxon>Entomophthoromycetes</taxon>
        <taxon>Entomophthorales</taxon>
        <taxon>Entomophthoraceae</taxon>
        <taxon>Entomophthora</taxon>
    </lineage>
</organism>
<name>A0ACC2SKB2_9FUNG</name>
<evidence type="ECO:0000313" key="1">
    <source>
        <dbReference type="EMBL" id="KAJ9062728.1"/>
    </source>
</evidence>
<protein>
    <submittedName>
        <fullName evidence="1">Uncharacterized protein</fullName>
    </submittedName>
</protein>